<dbReference type="RefSeq" id="WP_311702981.1">
    <property type="nucleotide sequence ID" value="NZ_JAVREL010000002.1"/>
</dbReference>
<evidence type="ECO:0000256" key="2">
    <source>
        <dbReference type="SAM" id="SignalP"/>
    </source>
</evidence>
<dbReference type="EMBL" id="JAVREL010000002">
    <property type="protein sequence ID" value="MDT0341838.1"/>
    <property type="molecule type" value="Genomic_DNA"/>
</dbReference>
<protein>
    <recommendedName>
        <fullName evidence="5">Lipoprotein</fullName>
    </recommendedName>
</protein>
<evidence type="ECO:0000256" key="1">
    <source>
        <dbReference type="SAM" id="MobiDB-lite"/>
    </source>
</evidence>
<dbReference type="PROSITE" id="PS51257">
    <property type="entry name" value="PROKAR_LIPOPROTEIN"/>
    <property type="match status" value="1"/>
</dbReference>
<evidence type="ECO:0000313" key="3">
    <source>
        <dbReference type="EMBL" id="MDT0341838.1"/>
    </source>
</evidence>
<gene>
    <name evidence="3" type="ORF">RM590_04160</name>
</gene>
<sequence length="172" mass="17516">MTLLRGIPGALLAALAVLLLAGCGEEAADDAAAPPSEAPASEAPTGEGAGDEVSGGESEFGERYSENHAFRDTLDLDPAEQRRGEEEAERARQALETLRTGGEFGPEEVNGALTGLGYQADAVFTAAFGDQVTFAVSLSPVCLEGIVGPAAVTVEAHGVYMEGGCREPAGGH</sequence>
<feature type="region of interest" description="Disordered" evidence="1">
    <location>
        <begin position="27"/>
        <end position="106"/>
    </location>
</feature>
<keyword evidence="2" id="KW-0732">Signal</keyword>
<evidence type="ECO:0008006" key="5">
    <source>
        <dbReference type="Google" id="ProtNLM"/>
    </source>
</evidence>
<name>A0ABU2MJQ7_9ACTN</name>
<dbReference type="Proteomes" id="UP001183246">
    <property type="component" value="Unassembled WGS sequence"/>
</dbReference>
<proteinExistence type="predicted"/>
<comment type="caution">
    <text evidence="3">The sequence shown here is derived from an EMBL/GenBank/DDBJ whole genome shotgun (WGS) entry which is preliminary data.</text>
</comment>
<feature type="compositionally biased region" description="Low complexity" evidence="1">
    <location>
        <begin position="27"/>
        <end position="46"/>
    </location>
</feature>
<evidence type="ECO:0000313" key="4">
    <source>
        <dbReference type="Proteomes" id="UP001183246"/>
    </source>
</evidence>
<reference evidence="4" key="1">
    <citation type="submission" date="2023-07" db="EMBL/GenBank/DDBJ databases">
        <title>30 novel species of actinomycetes from the DSMZ collection.</title>
        <authorList>
            <person name="Nouioui I."/>
        </authorList>
    </citation>
    <scope>NUCLEOTIDE SEQUENCE [LARGE SCALE GENOMIC DNA]</scope>
    <source>
        <strain evidence="4">DSM 44938</strain>
    </source>
</reference>
<feature type="compositionally biased region" description="Basic and acidic residues" evidence="1">
    <location>
        <begin position="60"/>
        <end position="93"/>
    </location>
</feature>
<feature type="chain" id="PRO_5046550439" description="Lipoprotein" evidence="2">
    <location>
        <begin position="28"/>
        <end position="172"/>
    </location>
</feature>
<organism evidence="3 4">
    <name type="scientific">Streptomyces litchfieldiae</name>
    <dbReference type="NCBI Taxonomy" id="3075543"/>
    <lineage>
        <taxon>Bacteria</taxon>
        <taxon>Bacillati</taxon>
        <taxon>Actinomycetota</taxon>
        <taxon>Actinomycetes</taxon>
        <taxon>Kitasatosporales</taxon>
        <taxon>Streptomycetaceae</taxon>
        <taxon>Streptomyces</taxon>
    </lineage>
</organism>
<accession>A0ABU2MJQ7</accession>
<feature type="signal peptide" evidence="2">
    <location>
        <begin position="1"/>
        <end position="27"/>
    </location>
</feature>
<keyword evidence="4" id="KW-1185">Reference proteome</keyword>